<evidence type="ECO:0000313" key="3">
    <source>
        <dbReference type="Proteomes" id="UP000011688"/>
    </source>
</evidence>
<comment type="caution">
    <text evidence="2">The sequence shown here is derived from an EMBL/GenBank/DDBJ whole genome shotgun (WGS) entry which is preliminary data.</text>
</comment>
<gene>
    <name evidence="2" type="ORF">C491_01322</name>
</gene>
<protein>
    <submittedName>
        <fullName evidence="2">Uncharacterized protein</fullName>
    </submittedName>
</protein>
<dbReference type="Proteomes" id="UP000011688">
    <property type="component" value="Unassembled WGS sequence"/>
</dbReference>
<dbReference type="AlphaFoldDB" id="L9XJ69"/>
<reference evidence="2 3" key="1">
    <citation type="journal article" date="2014" name="PLoS Genet.">
        <title>Phylogenetically driven sequencing of extremely halophilic archaea reveals strategies for static and dynamic osmo-response.</title>
        <authorList>
            <person name="Becker E.A."/>
            <person name="Seitzer P.M."/>
            <person name="Tritt A."/>
            <person name="Larsen D."/>
            <person name="Krusor M."/>
            <person name="Yao A.I."/>
            <person name="Wu D."/>
            <person name="Madern D."/>
            <person name="Eisen J.A."/>
            <person name="Darling A.E."/>
            <person name="Facciotti M.T."/>
        </authorList>
    </citation>
    <scope>NUCLEOTIDE SEQUENCE [LARGE SCALE GENOMIC DNA]</scope>
    <source>
        <strain evidence="2 3">DSM 10524</strain>
    </source>
</reference>
<sequence>MCARGRISQVRYTQNPAVPARTLGSSPTPSHRSPVRIALVTTSSTSCDVQQAVTLGDPTEFVDVDDGQLIQHRPFRSTVDRLVSGDREVSDPKLVGDEF</sequence>
<keyword evidence="3" id="KW-1185">Reference proteome</keyword>
<feature type="region of interest" description="Disordered" evidence="1">
    <location>
        <begin position="1"/>
        <end position="33"/>
    </location>
</feature>
<evidence type="ECO:0000256" key="1">
    <source>
        <dbReference type="SAM" id="MobiDB-lite"/>
    </source>
</evidence>
<evidence type="ECO:0000313" key="2">
    <source>
        <dbReference type="EMBL" id="ELY61456.1"/>
    </source>
</evidence>
<organism evidence="2 3">
    <name type="scientific">Natronococcus amylolyticus DSM 10524</name>
    <dbReference type="NCBI Taxonomy" id="1227497"/>
    <lineage>
        <taxon>Archaea</taxon>
        <taxon>Methanobacteriati</taxon>
        <taxon>Methanobacteriota</taxon>
        <taxon>Stenosarchaea group</taxon>
        <taxon>Halobacteria</taxon>
        <taxon>Halobacteriales</taxon>
        <taxon>Natrialbaceae</taxon>
        <taxon>Natronococcus</taxon>
    </lineage>
</organism>
<proteinExistence type="predicted"/>
<accession>L9XJ69</accession>
<name>L9XJ69_9EURY</name>
<dbReference type="EMBL" id="AOIB01000005">
    <property type="protein sequence ID" value="ELY61456.1"/>
    <property type="molecule type" value="Genomic_DNA"/>
</dbReference>